<evidence type="ECO:0000313" key="4">
    <source>
        <dbReference type="Proteomes" id="UP000410984"/>
    </source>
</evidence>
<evidence type="ECO:0000259" key="2">
    <source>
        <dbReference type="Pfam" id="PF13884"/>
    </source>
</evidence>
<proteinExistence type="predicted"/>
<evidence type="ECO:0000256" key="1">
    <source>
        <dbReference type="SAM" id="MobiDB-lite"/>
    </source>
</evidence>
<dbReference type="InterPro" id="IPR030392">
    <property type="entry name" value="S74_ICA"/>
</dbReference>
<gene>
    <name evidence="3" type="ORF">MET9862_02373</name>
</gene>
<reference evidence="3 4" key="1">
    <citation type="submission" date="2019-06" db="EMBL/GenBank/DDBJ databases">
        <authorList>
            <person name="Rodrigo-Torres L."/>
            <person name="Arahal R. D."/>
            <person name="Lucena T."/>
        </authorList>
    </citation>
    <scope>NUCLEOTIDE SEQUENCE [LARGE SCALE GENOMIC DNA]</scope>
    <source>
        <strain evidence="3 4">SB0023/3</strain>
    </source>
</reference>
<dbReference type="RefSeq" id="WP_185156834.1">
    <property type="nucleotide sequence ID" value="NZ_CABFPH010000029.1"/>
</dbReference>
<dbReference type="AlphaFoldDB" id="A0A509EE84"/>
<feature type="region of interest" description="Disordered" evidence="1">
    <location>
        <begin position="1"/>
        <end position="22"/>
    </location>
</feature>
<sequence length="518" mass="51250">MSGGATKTQTTNSTQTSTPWDPAQPALQQILAGAGAAYTANNLAPVYSGQRVAGLGSDTLAGLGQMKSGAAAGAGTAASGNDWLNGLLQSGGATAATQGATAGLAGINPNVDTSGVATSAARLSDPNSLARSTGSALAGGAYNTDTSGLAGLAGDLASGGTQTQRSLQDVADGKYLGGANPYLDDIIGRSANDAASKVSQQFAASGRYGSGRFSGAVADAVAGVGTQARYTDYENERGRQASAAAAIDAARNANASTTAGLFSTLSGINQGNAGLATTGANLSLTADQAGLAGESALAALRGNNTDRALGQAGALLSAAQGDRAAGLAGIAALPTTQAALQQPGQTLAQVGAIQDAARQDEINADMQTYDERANAAWKQLGNYAGLATAIGGMGGTTTGTQVQKVPQAGLLQQILGTALVGSNIASQAAGSGGWAALLSDERAKENIEEVGALHDGQPIYRYNYKGDPRTQIGLIAQEVAGVDPDAVAVMPGLGMLGVDYGRATDRAAGLARFPEMTR</sequence>
<keyword evidence="4" id="KW-1185">Reference proteome</keyword>
<dbReference type="Pfam" id="PF13884">
    <property type="entry name" value="Peptidase_S74"/>
    <property type="match status" value="1"/>
</dbReference>
<feature type="domain" description="Peptidase S74" evidence="2">
    <location>
        <begin position="439"/>
        <end position="487"/>
    </location>
</feature>
<accession>A0A509EE84</accession>
<protein>
    <recommendedName>
        <fullName evidence="2">Peptidase S74 domain-containing protein</fullName>
    </recommendedName>
</protein>
<organism evidence="3 4">
    <name type="scientific">Methylobacterium symbioticum</name>
    <dbReference type="NCBI Taxonomy" id="2584084"/>
    <lineage>
        <taxon>Bacteria</taxon>
        <taxon>Pseudomonadati</taxon>
        <taxon>Pseudomonadota</taxon>
        <taxon>Alphaproteobacteria</taxon>
        <taxon>Hyphomicrobiales</taxon>
        <taxon>Methylobacteriaceae</taxon>
        <taxon>Methylobacterium</taxon>
    </lineage>
</organism>
<dbReference type="EMBL" id="CABFPH010000029">
    <property type="protein sequence ID" value="VUD71785.1"/>
    <property type="molecule type" value="Genomic_DNA"/>
</dbReference>
<evidence type="ECO:0000313" key="3">
    <source>
        <dbReference type="EMBL" id="VUD71785.1"/>
    </source>
</evidence>
<dbReference type="Proteomes" id="UP000410984">
    <property type="component" value="Unassembled WGS sequence"/>
</dbReference>
<name>A0A509EE84_9HYPH</name>